<dbReference type="InterPro" id="IPR029063">
    <property type="entry name" value="SAM-dependent_MTases_sf"/>
</dbReference>
<comment type="caution">
    <text evidence="1">The sequence shown here is derived from an EMBL/GenBank/DDBJ whole genome shotgun (WGS) entry which is preliminary data.</text>
</comment>
<reference evidence="1" key="1">
    <citation type="submission" date="2022-07" db="EMBL/GenBank/DDBJ databases">
        <title>Chromosome-level genome of Muraenolepis orangiensis.</title>
        <authorList>
            <person name="Kim J."/>
        </authorList>
    </citation>
    <scope>NUCLEOTIDE SEQUENCE</scope>
    <source>
        <strain evidence="1">KU_S4_2022</strain>
        <tissue evidence="1">Muscle</tissue>
    </source>
</reference>
<dbReference type="AlphaFoldDB" id="A0A9Q0DUB8"/>
<gene>
    <name evidence="1" type="ORF">NHX12_004385</name>
</gene>
<dbReference type="Gene3D" id="3.40.50.150">
    <property type="entry name" value="Vaccinia Virus protein VP39"/>
    <property type="match status" value="1"/>
</dbReference>
<evidence type="ECO:0000313" key="2">
    <source>
        <dbReference type="Proteomes" id="UP001148018"/>
    </source>
</evidence>
<protein>
    <submittedName>
        <fullName evidence="1">Uncharacterized protein</fullName>
    </submittedName>
</protein>
<name>A0A9Q0DUB8_9TELE</name>
<sequence length="97" mass="11370">VSRVMKPQARFLSLTFAQPHFRKRLFARREYAWSVGPHQTYGEAFHYFLYVMTKGEELSPEDVASETRLLEEAKAPPAQITFQQDNETEDFLMNIDL</sequence>
<dbReference type="OrthoDB" id="411785at2759"/>
<dbReference type="EMBL" id="JANIIK010000111">
    <property type="protein sequence ID" value="KAJ3595080.1"/>
    <property type="molecule type" value="Genomic_DNA"/>
</dbReference>
<accession>A0A9Q0DUB8</accession>
<organism evidence="1 2">
    <name type="scientific">Muraenolepis orangiensis</name>
    <name type="common">Patagonian moray cod</name>
    <dbReference type="NCBI Taxonomy" id="630683"/>
    <lineage>
        <taxon>Eukaryota</taxon>
        <taxon>Metazoa</taxon>
        <taxon>Chordata</taxon>
        <taxon>Craniata</taxon>
        <taxon>Vertebrata</taxon>
        <taxon>Euteleostomi</taxon>
        <taxon>Actinopterygii</taxon>
        <taxon>Neopterygii</taxon>
        <taxon>Teleostei</taxon>
        <taxon>Neoteleostei</taxon>
        <taxon>Acanthomorphata</taxon>
        <taxon>Zeiogadaria</taxon>
        <taxon>Gadariae</taxon>
        <taxon>Gadiformes</taxon>
        <taxon>Muraenolepidoidei</taxon>
        <taxon>Muraenolepididae</taxon>
        <taxon>Muraenolepis</taxon>
    </lineage>
</organism>
<feature type="non-terminal residue" evidence="1">
    <location>
        <position position="1"/>
    </location>
</feature>
<dbReference type="Proteomes" id="UP001148018">
    <property type="component" value="Unassembled WGS sequence"/>
</dbReference>
<proteinExistence type="predicted"/>
<keyword evidence="2" id="KW-1185">Reference proteome</keyword>
<evidence type="ECO:0000313" key="1">
    <source>
        <dbReference type="EMBL" id="KAJ3595080.1"/>
    </source>
</evidence>